<dbReference type="STRING" id="159449.B4N89_29855"/>
<evidence type="ECO:0000256" key="3">
    <source>
        <dbReference type="ARBA" id="ARBA00022692"/>
    </source>
</evidence>
<dbReference type="PANTHER" id="PTHR30287">
    <property type="entry name" value="MEMBRANE COMPONENT OF PREDICTED ABC SUPERFAMILY METABOLITE UPTAKE TRANSPORTER"/>
    <property type="match status" value="1"/>
</dbReference>
<feature type="transmembrane region" description="Helical" evidence="6">
    <location>
        <begin position="453"/>
        <end position="482"/>
    </location>
</feature>
<protein>
    <submittedName>
        <fullName evidence="8">ABC transporter permease</fullName>
    </submittedName>
</protein>
<evidence type="ECO:0000256" key="5">
    <source>
        <dbReference type="ARBA" id="ARBA00023136"/>
    </source>
</evidence>
<organism evidence="8 9">
    <name type="scientific">Embleya scabrispora</name>
    <dbReference type="NCBI Taxonomy" id="159449"/>
    <lineage>
        <taxon>Bacteria</taxon>
        <taxon>Bacillati</taxon>
        <taxon>Actinomycetota</taxon>
        <taxon>Actinomycetes</taxon>
        <taxon>Kitasatosporales</taxon>
        <taxon>Streptomycetaceae</taxon>
        <taxon>Embleya</taxon>
    </lineage>
</organism>
<feature type="transmembrane region" description="Helical" evidence="6">
    <location>
        <begin position="421"/>
        <end position="441"/>
    </location>
</feature>
<accession>A0A1T3P642</accession>
<feature type="transmembrane region" description="Helical" evidence="6">
    <location>
        <begin position="275"/>
        <end position="300"/>
    </location>
</feature>
<evidence type="ECO:0000313" key="8">
    <source>
        <dbReference type="EMBL" id="OPC84568.1"/>
    </source>
</evidence>
<evidence type="ECO:0000256" key="2">
    <source>
        <dbReference type="ARBA" id="ARBA00022475"/>
    </source>
</evidence>
<keyword evidence="3 6" id="KW-0812">Transmembrane</keyword>
<dbReference type="InterPro" id="IPR038766">
    <property type="entry name" value="Membrane_comp_ABC_pdt"/>
</dbReference>
<reference evidence="8 9" key="1">
    <citation type="submission" date="2017-03" db="EMBL/GenBank/DDBJ databases">
        <title>Draft genome sequence of Streptomyces scabrisporus NF3, endophyte isolated from Amphipterygium adstringens.</title>
        <authorList>
            <person name="Vazquez M."/>
            <person name="Ceapa C.D."/>
            <person name="Rodriguez Luna D."/>
            <person name="Sanchez Esquivel S."/>
        </authorList>
    </citation>
    <scope>NUCLEOTIDE SEQUENCE [LARGE SCALE GENOMIC DNA]</scope>
    <source>
        <strain evidence="8 9">NF3</strain>
    </source>
</reference>
<feature type="transmembrane region" description="Helical" evidence="6">
    <location>
        <begin position="372"/>
        <end position="390"/>
    </location>
</feature>
<feature type="transmembrane region" description="Helical" evidence="6">
    <location>
        <begin position="20"/>
        <end position="41"/>
    </location>
</feature>
<evidence type="ECO:0000313" key="9">
    <source>
        <dbReference type="Proteomes" id="UP000190037"/>
    </source>
</evidence>
<evidence type="ECO:0000256" key="6">
    <source>
        <dbReference type="SAM" id="Phobius"/>
    </source>
</evidence>
<dbReference type="Proteomes" id="UP000190037">
    <property type="component" value="Unassembled WGS sequence"/>
</dbReference>
<evidence type="ECO:0000256" key="1">
    <source>
        <dbReference type="ARBA" id="ARBA00004651"/>
    </source>
</evidence>
<dbReference type="AlphaFoldDB" id="A0A1T3P642"/>
<gene>
    <name evidence="8" type="ORF">B4N89_29855</name>
</gene>
<dbReference type="InterPro" id="IPR003838">
    <property type="entry name" value="ABC3_permease_C"/>
</dbReference>
<dbReference type="PANTHER" id="PTHR30287:SF1">
    <property type="entry name" value="INNER MEMBRANE PROTEIN"/>
    <property type="match status" value="1"/>
</dbReference>
<feature type="transmembrane region" description="Helical" evidence="6">
    <location>
        <begin position="814"/>
        <end position="837"/>
    </location>
</feature>
<proteinExistence type="predicted"/>
<keyword evidence="2" id="KW-1003">Cell membrane</keyword>
<sequence length="849" mass="87594">MGRLMLFLALRTLRARKGGFIGAFVALICAAALVTACGALLETGLRGDIRVERYAATDTVVTADQNLHWTKHKKGKTKVKSKPLTEHAWLDGAAVDRLRTIPGVEVVPELTFSAHVLTAGGRALDTDDNAWGHAWESARLTPFGLRAGRAPAAAGEIVLDADLARRARVEVGGTVTVQAGQAPDTYRVVGVASPPGRDALARQATVFFGTEDARRLAGHPGQVAAVGLFAAPGADPGTVRKAAKTALAGTGAQVRTGTDRGPAEFPAAAKARVTLISLGGALGGTSLLVAVLVVVGTFALSVQQRRREIALLRAIGATPRQIRRMVGREALVVGLLAGALGAFAGLGLARWLHARFVAFGAMPDTLELRLGPFPLIGAALLTLVAAWTAARVSVRRAARVRPTEALADAAIERPRVGVGRLIGGLIAAAGYAVLLLVLSGLDTEPKSTPVTFLTVILAAVAIALLGPIVARAATAVFGAVVGRLSPVSGFLAARNARAAAERVAAVVTPLSLAVAMASTILFTQTTASHAAQEQAKAGTLASYTLAAGPGVPGRAAEAARVVPGVEVVTEVLHTLVRAGQDKFPAQGVTPRGLERTLDPKTTSGSLAAMTDTTVAVSDLAAKTKGVGVGDDLEVTMGDGVAVTFKVVAVYERGLGFGDLTLPYTVTAAHVDRPAAAAALISGTPALSREPLRRAMADFPGVRVLDRGEVEQARRDRAGAQAQVNYVAMGLIIAFTGIAVVNTLVMATSARRREFALLRLVGTTRRQVMRMLRWETGAVVLLAAGLGSLVAYATLTAYSVGMTKSASPYAPPLTYATVVVVAAGLALLSTVVPARVALRGNPADTMGLRD</sequence>
<evidence type="ECO:0000256" key="4">
    <source>
        <dbReference type="ARBA" id="ARBA00022989"/>
    </source>
</evidence>
<dbReference type="PROSITE" id="PS50042">
    <property type="entry name" value="CNMP_BINDING_3"/>
    <property type="match status" value="1"/>
</dbReference>
<dbReference type="OrthoDB" id="3223244at2"/>
<comment type="caution">
    <text evidence="8">The sequence shown here is derived from an EMBL/GenBank/DDBJ whole genome shotgun (WGS) entry which is preliminary data.</text>
</comment>
<feature type="transmembrane region" description="Helical" evidence="6">
    <location>
        <begin position="330"/>
        <end position="352"/>
    </location>
</feature>
<dbReference type="GO" id="GO:0005886">
    <property type="term" value="C:plasma membrane"/>
    <property type="evidence" value="ECO:0007669"/>
    <property type="project" value="UniProtKB-SubCell"/>
</dbReference>
<comment type="subcellular location">
    <subcellularLocation>
        <location evidence="1">Cell membrane</location>
        <topology evidence="1">Multi-pass membrane protein</topology>
    </subcellularLocation>
</comment>
<dbReference type="InterPro" id="IPR000595">
    <property type="entry name" value="cNMP-bd_dom"/>
</dbReference>
<keyword evidence="4 6" id="KW-1133">Transmembrane helix</keyword>
<dbReference type="Pfam" id="PF02687">
    <property type="entry name" value="FtsX"/>
    <property type="match status" value="2"/>
</dbReference>
<feature type="transmembrane region" description="Helical" evidence="6">
    <location>
        <begin position="725"/>
        <end position="749"/>
    </location>
</feature>
<name>A0A1T3P642_9ACTN</name>
<evidence type="ECO:0000259" key="7">
    <source>
        <dbReference type="PROSITE" id="PS50042"/>
    </source>
</evidence>
<dbReference type="EMBL" id="MWQN01000001">
    <property type="protein sequence ID" value="OPC84568.1"/>
    <property type="molecule type" value="Genomic_DNA"/>
</dbReference>
<feature type="domain" description="Cyclic nucleotide-binding" evidence="7">
    <location>
        <begin position="629"/>
        <end position="695"/>
    </location>
</feature>
<keyword evidence="9" id="KW-1185">Reference proteome</keyword>
<feature type="transmembrane region" description="Helical" evidence="6">
    <location>
        <begin position="770"/>
        <end position="794"/>
    </location>
</feature>
<feature type="transmembrane region" description="Helical" evidence="6">
    <location>
        <begin position="503"/>
        <end position="522"/>
    </location>
</feature>
<keyword evidence="5 6" id="KW-0472">Membrane</keyword>